<evidence type="ECO:0000259" key="8">
    <source>
        <dbReference type="PROSITE" id="PS50110"/>
    </source>
</evidence>
<keyword evidence="1 6" id="KW-0597">Phosphoprotein</keyword>
<evidence type="ECO:0000313" key="9">
    <source>
        <dbReference type="EMBL" id="HGT38633.1"/>
    </source>
</evidence>
<dbReference type="GO" id="GO:0000160">
    <property type="term" value="P:phosphorelay signal transduction system"/>
    <property type="evidence" value="ECO:0007669"/>
    <property type="project" value="UniProtKB-KW"/>
</dbReference>
<dbReference type="SUPFAM" id="SSF52172">
    <property type="entry name" value="CheY-like"/>
    <property type="match status" value="1"/>
</dbReference>
<dbReference type="AlphaFoldDB" id="A0A7C4LJW5"/>
<dbReference type="SMART" id="SM00448">
    <property type="entry name" value="REC"/>
    <property type="match status" value="1"/>
</dbReference>
<evidence type="ECO:0000256" key="6">
    <source>
        <dbReference type="PROSITE-ProRule" id="PRU00169"/>
    </source>
</evidence>
<evidence type="ECO:0000259" key="7">
    <source>
        <dbReference type="PROSITE" id="PS50043"/>
    </source>
</evidence>
<name>A0A7C4LJW5_9PLAN</name>
<dbReference type="CDD" id="cd06170">
    <property type="entry name" value="LuxR_C_like"/>
    <property type="match status" value="1"/>
</dbReference>
<keyword evidence="4" id="KW-0238">DNA-binding</keyword>
<dbReference type="PANTHER" id="PTHR44688:SF16">
    <property type="entry name" value="DNA-BINDING TRANSCRIPTIONAL ACTIVATOR DEVR_DOSR"/>
    <property type="match status" value="1"/>
</dbReference>
<feature type="domain" description="Response regulatory" evidence="8">
    <location>
        <begin position="28"/>
        <end position="142"/>
    </location>
</feature>
<dbReference type="InterPro" id="IPR036388">
    <property type="entry name" value="WH-like_DNA-bd_sf"/>
</dbReference>
<organism evidence="9">
    <name type="scientific">Schlesneria paludicola</name>
    <dbReference type="NCBI Taxonomy" id="360056"/>
    <lineage>
        <taxon>Bacteria</taxon>
        <taxon>Pseudomonadati</taxon>
        <taxon>Planctomycetota</taxon>
        <taxon>Planctomycetia</taxon>
        <taxon>Planctomycetales</taxon>
        <taxon>Planctomycetaceae</taxon>
        <taxon>Schlesneria</taxon>
    </lineage>
</organism>
<proteinExistence type="predicted"/>
<gene>
    <name evidence="9" type="ORF">ENS64_05135</name>
</gene>
<dbReference type="InterPro" id="IPR016032">
    <property type="entry name" value="Sig_transdc_resp-reg_C-effctor"/>
</dbReference>
<dbReference type="Gene3D" id="1.10.10.10">
    <property type="entry name" value="Winged helix-like DNA-binding domain superfamily/Winged helix DNA-binding domain"/>
    <property type="match status" value="1"/>
</dbReference>
<evidence type="ECO:0000256" key="4">
    <source>
        <dbReference type="ARBA" id="ARBA00023125"/>
    </source>
</evidence>
<dbReference type="GO" id="GO:0006355">
    <property type="term" value="P:regulation of DNA-templated transcription"/>
    <property type="evidence" value="ECO:0007669"/>
    <property type="project" value="InterPro"/>
</dbReference>
<dbReference type="SUPFAM" id="SSF46894">
    <property type="entry name" value="C-terminal effector domain of the bipartite response regulators"/>
    <property type="match status" value="1"/>
</dbReference>
<dbReference type="GO" id="GO:0003677">
    <property type="term" value="F:DNA binding"/>
    <property type="evidence" value="ECO:0007669"/>
    <property type="project" value="UniProtKB-KW"/>
</dbReference>
<keyword evidence="5" id="KW-0804">Transcription</keyword>
<dbReference type="EMBL" id="DSVQ01000011">
    <property type="protein sequence ID" value="HGT38633.1"/>
    <property type="molecule type" value="Genomic_DNA"/>
</dbReference>
<comment type="caution">
    <text evidence="9">The sequence shown here is derived from an EMBL/GenBank/DDBJ whole genome shotgun (WGS) entry which is preliminary data.</text>
</comment>
<dbReference type="PROSITE" id="PS50110">
    <property type="entry name" value="RESPONSE_REGULATORY"/>
    <property type="match status" value="1"/>
</dbReference>
<dbReference type="Pfam" id="PF00196">
    <property type="entry name" value="GerE"/>
    <property type="match status" value="1"/>
</dbReference>
<dbReference type="SMART" id="SM00421">
    <property type="entry name" value="HTH_LUXR"/>
    <property type="match status" value="1"/>
</dbReference>
<dbReference type="Pfam" id="PF00072">
    <property type="entry name" value="Response_reg"/>
    <property type="match status" value="1"/>
</dbReference>
<dbReference type="InterPro" id="IPR011006">
    <property type="entry name" value="CheY-like_superfamily"/>
</dbReference>
<feature type="domain" description="HTH luxR-type" evidence="7">
    <location>
        <begin position="158"/>
        <end position="223"/>
    </location>
</feature>
<dbReference type="Gene3D" id="3.40.50.2300">
    <property type="match status" value="1"/>
</dbReference>
<evidence type="ECO:0000256" key="2">
    <source>
        <dbReference type="ARBA" id="ARBA00023012"/>
    </source>
</evidence>
<accession>A0A7C4LJW5</accession>
<keyword evidence="2" id="KW-0902">Two-component regulatory system</keyword>
<evidence type="ECO:0000256" key="3">
    <source>
        <dbReference type="ARBA" id="ARBA00023015"/>
    </source>
</evidence>
<protein>
    <submittedName>
        <fullName evidence="9">Response regulator transcription factor</fullName>
    </submittedName>
</protein>
<dbReference type="PANTHER" id="PTHR44688">
    <property type="entry name" value="DNA-BINDING TRANSCRIPTIONAL ACTIVATOR DEVR_DOSR"/>
    <property type="match status" value="1"/>
</dbReference>
<dbReference type="InterPro" id="IPR001789">
    <property type="entry name" value="Sig_transdc_resp-reg_receiver"/>
</dbReference>
<evidence type="ECO:0000256" key="1">
    <source>
        <dbReference type="ARBA" id="ARBA00022553"/>
    </source>
</evidence>
<sequence length="237" mass="26415">MDDRKPDRRAFVPLQAADLSSRSDLTGTVFVVDDDPAVREALEVLVSVSGYPVQSFAHAEEFLASPDLNEPGCLILDLRMPGMNGLELQRELLRRHNPLPIIVLSAHADLSAAVQSMRAGAVDFIQKPFSGMELMDRVREALRLNAEWRAALQERELIESRLALLTTREREVLNMMVDGVPTKVIARRLGSSFYTVQNQRSSILRKLKADSVVNLVGMLLKLRQDPRGIAGRQLPPP</sequence>
<feature type="modified residue" description="4-aspartylphosphate" evidence="6">
    <location>
        <position position="77"/>
    </location>
</feature>
<dbReference type="PROSITE" id="PS50043">
    <property type="entry name" value="HTH_LUXR_2"/>
    <property type="match status" value="1"/>
</dbReference>
<evidence type="ECO:0000256" key="5">
    <source>
        <dbReference type="ARBA" id="ARBA00023163"/>
    </source>
</evidence>
<keyword evidence="3" id="KW-0805">Transcription regulation</keyword>
<reference evidence="9" key="1">
    <citation type="journal article" date="2020" name="mSystems">
        <title>Genome- and Community-Level Interaction Insights into Carbon Utilization and Element Cycling Functions of Hydrothermarchaeota in Hydrothermal Sediment.</title>
        <authorList>
            <person name="Zhou Z."/>
            <person name="Liu Y."/>
            <person name="Xu W."/>
            <person name="Pan J."/>
            <person name="Luo Z.H."/>
            <person name="Li M."/>
        </authorList>
    </citation>
    <scope>NUCLEOTIDE SEQUENCE [LARGE SCALE GENOMIC DNA]</scope>
    <source>
        <strain evidence="9">SpSt-508</strain>
    </source>
</reference>
<dbReference type="InterPro" id="IPR000792">
    <property type="entry name" value="Tscrpt_reg_LuxR_C"/>
</dbReference>
<dbReference type="PRINTS" id="PR00038">
    <property type="entry name" value="HTHLUXR"/>
</dbReference>
<dbReference type="FunFam" id="3.40.50.2300:FF:000018">
    <property type="entry name" value="DNA-binding transcriptional regulator NtrC"/>
    <property type="match status" value="1"/>
</dbReference>
<dbReference type="CDD" id="cd17537">
    <property type="entry name" value="REC_FixJ"/>
    <property type="match status" value="1"/>
</dbReference>